<keyword evidence="2 7" id="KW-0808">Transferase</keyword>
<evidence type="ECO:0000259" key="5">
    <source>
        <dbReference type="Pfam" id="PF00891"/>
    </source>
</evidence>
<dbReference type="InterPro" id="IPR036390">
    <property type="entry name" value="WH_DNA-bd_sf"/>
</dbReference>
<evidence type="ECO:0000256" key="3">
    <source>
        <dbReference type="ARBA" id="ARBA00022691"/>
    </source>
</evidence>
<evidence type="ECO:0000313" key="8">
    <source>
        <dbReference type="Proteomes" id="UP000309174"/>
    </source>
</evidence>
<dbReference type="InterPro" id="IPR012967">
    <property type="entry name" value="COMT_dimerisation"/>
</dbReference>
<proteinExistence type="predicted"/>
<reference evidence="7 8" key="1">
    <citation type="submission" date="2019-05" db="EMBL/GenBank/DDBJ databases">
        <title>Draft genome sequence of Actinomadura sp. 14C53.</title>
        <authorList>
            <person name="Saricaoglu S."/>
            <person name="Isik K."/>
        </authorList>
    </citation>
    <scope>NUCLEOTIDE SEQUENCE [LARGE SCALE GENOMIC DNA]</scope>
    <source>
        <strain evidence="7 8">14C53</strain>
    </source>
</reference>
<dbReference type="GO" id="GO:0008171">
    <property type="term" value="F:O-methyltransferase activity"/>
    <property type="evidence" value="ECO:0007669"/>
    <property type="project" value="InterPro"/>
</dbReference>
<feature type="domain" description="O-methyltransferase dimerisation" evidence="6">
    <location>
        <begin position="2"/>
        <end position="72"/>
    </location>
</feature>
<dbReference type="PIRSF" id="PIRSF005739">
    <property type="entry name" value="O-mtase"/>
    <property type="match status" value="1"/>
</dbReference>
<dbReference type="EMBL" id="VCKW01000201">
    <property type="protein sequence ID" value="TMQ91584.1"/>
    <property type="molecule type" value="Genomic_DNA"/>
</dbReference>
<dbReference type="SUPFAM" id="SSF46785">
    <property type="entry name" value="Winged helix' DNA-binding domain"/>
    <property type="match status" value="1"/>
</dbReference>
<dbReference type="InterPro" id="IPR001077">
    <property type="entry name" value="COMT_C"/>
</dbReference>
<dbReference type="PROSITE" id="PS51683">
    <property type="entry name" value="SAM_OMT_II"/>
    <property type="match status" value="1"/>
</dbReference>
<dbReference type="InterPro" id="IPR029063">
    <property type="entry name" value="SAM-dependent_MTases_sf"/>
</dbReference>
<dbReference type="InterPro" id="IPR016461">
    <property type="entry name" value="COMT-like"/>
</dbReference>
<dbReference type="Gene3D" id="3.40.50.150">
    <property type="entry name" value="Vaccinia Virus protein VP39"/>
    <property type="match status" value="1"/>
</dbReference>
<evidence type="ECO:0000256" key="4">
    <source>
        <dbReference type="PIRSR" id="PIRSR005739-1"/>
    </source>
</evidence>
<feature type="active site" description="Proton acceptor" evidence="4">
    <location>
        <position position="232"/>
    </location>
</feature>
<evidence type="ECO:0000256" key="2">
    <source>
        <dbReference type="ARBA" id="ARBA00022679"/>
    </source>
</evidence>
<dbReference type="OrthoDB" id="4145676at2"/>
<organism evidence="7 8">
    <name type="scientific">Actinomadura soli</name>
    <dbReference type="NCBI Taxonomy" id="2508997"/>
    <lineage>
        <taxon>Bacteria</taxon>
        <taxon>Bacillati</taxon>
        <taxon>Actinomycetota</taxon>
        <taxon>Actinomycetes</taxon>
        <taxon>Streptosporangiales</taxon>
        <taxon>Thermomonosporaceae</taxon>
        <taxon>Actinomadura</taxon>
    </lineage>
</organism>
<gene>
    <name evidence="7" type="ORF">ETD83_30265</name>
</gene>
<evidence type="ECO:0000313" key="7">
    <source>
        <dbReference type="EMBL" id="TMQ91584.1"/>
    </source>
</evidence>
<dbReference type="GO" id="GO:0046983">
    <property type="term" value="F:protein dimerization activity"/>
    <property type="evidence" value="ECO:0007669"/>
    <property type="project" value="InterPro"/>
</dbReference>
<feature type="domain" description="O-methyltransferase C-terminal" evidence="5">
    <location>
        <begin position="96"/>
        <end position="303"/>
    </location>
</feature>
<protein>
    <submittedName>
        <fullName evidence="7">Hydroxyneurosporene methyltransferase</fullName>
    </submittedName>
</protein>
<dbReference type="Gene3D" id="1.10.10.10">
    <property type="entry name" value="Winged helix-like DNA-binding domain superfamily/Winged helix DNA-binding domain"/>
    <property type="match status" value="1"/>
</dbReference>
<dbReference type="AlphaFoldDB" id="A0A5C4J5X6"/>
<evidence type="ECO:0000259" key="6">
    <source>
        <dbReference type="Pfam" id="PF08100"/>
    </source>
</evidence>
<keyword evidence="1 7" id="KW-0489">Methyltransferase</keyword>
<dbReference type="Pfam" id="PF08100">
    <property type="entry name" value="Dimerisation"/>
    <property type="match status" value="1"/>
</dbReference>
<keyword evidence="8" id="KW-1185">Reference proteome</keyword>
<name>A0A5C4J5X6_9ACTN</name>
<dbReference type="PANTHER" id="PTHR43712:SF2">
    <property type="entry name" value="O-METHYLTRANSFERASE CICE"/>
    <property type="match status" value="1"/>
</dbReference>
<dbReference type="Proteomes" id="UP000309174">
    <property type="component" value="Unassembled WGS sequence"/>
</dbReference>
<dbReference type="Pfam" id="PF00891">
    <property type="entry name" value="Methyltransf_2"/>
    <property type="match status" value="1"/>
</dbReference>
<dbReference type="Gene3D" id="1.10.287.1350">
    <property type="match status" value="1"/>
</dbReference>
<dbReference type="SUPFAM" id="SSF53335">
    <property type="entry name" value="S-adenosyl-L-methionine-dependent methyltransferases"/>
    <property type="match status" value="1"/>
</dbReference>
<keyword evidence="3" id="KW-0949">S-adenosyl-L-methionine</keyword>
<dbReference type="GO" id="GO:0032259">
    <property type="term" value="P:methylation"/>
    <property type="evidence" value="ECO:0007669"/>
    <property type="project" value="UniProtKB-KW"/>
</dbReference>
<dbReference type="PANTHER" id="PTHR43712">
    <property type="entry name" value="PUTATIVE (AFU_ORTHOLOGUE AFUA_4G14580)-RELATED"/>
    <property type="match status" value="1"/>
</dbReference>
<accession>A0A5C4J5X6</accession>
<comment type="caution">
    <text evidence="7">The sequence shown here is derived from an EMBL/GenBank/DDBJ whole genome shotgun (WGS) entry which is preliminary data.</text>
</comment>
<dbReference type="InterPro" id="IPR036388">
    <property type="entry name" value="WH-like_DNA-bd_sf"/>
</dbReference>
<sequence>MGSMVTQAVHVAARLDLPEILAAGPLPAAEIARRAQADPDATYRLLRLLAGYSIFAERPDGMFESTPMAAALRADTPMNMRDMALLLGGPEHWEDWGHLVDAVRTGEPVPPKLRGMGIYDYLAANPGFAQVFVGAMGNLSEVETQPILDAYDFTRYDTIVDVYGGGGSLLAAVLGAAPKSRGVLVDERANDMGAQAIFERAGVADRYSIDGTALFERPPAGGDAYILKHIVHEWSEAKALELLTNVRASINEDGRLLVMEFVVPEGPERHPGKLVDLWLLLLIGGRERTEAQYADLFTKAGFELTQVVGTASAVSIIEGRPV</sequence>
<evidence type="ECO:0000256" key="1">
    <source>
        <dbReference type="ARBA" id="ARBA00022603"/>
    </source>
</evidence>